<dbReference type="EMBL" id="JAQIIO010000003">
    <property type="protein sequence ID" value="MDA5093915.1"/>
    <property type="molecule type" value="Genomic_DNA"/>
</dbReference>
<accession>A0ABT4W077</accession>
<feature type="chain" id="PRO_5045368231" evidence="1">
    <location>
        <begin position="22"/>
        <end position="103"/>
    </location>
</feature>
<keyword evidence="1" id="KW-0732">Signal</keyword>
<gene>
    <name evidence="2" type="ORF">O2N63_07425</name>
</gene>
<organism evidence="2 3">
    <name type="scientific">Aliiroseovarius salicola</name>
    <dbReference type="NCBI Taxonomy" id="3009082"/>
    <lineage>
        <taxon>Bacteria</taxon>
        <taxon>Pseudomonadati</taxon>
        <taxon>Pseudomonadota</taxon>
        <taxon>Alphaproteobacteria</taxon>
        <taxon>Rhodobacterales</taxon>
        <taxon>Paracoccaceae</taxon>
        <taxon>Aliiroseovarius</taxon>
    </lineage>
</organism>
<dbReference type="Proteomes" id="UP001528040">
    <property type="component" value="Unassembled WGS sequence"/>
</dbReference>
<keyword evidence="3" id="KW-1185">Reference proteome</keyword>
<dbReference type="RefSeq" id="WP_271053616.1">
    <property type="nucleotide sequence ID" value="NZ_JAQIIO010000003.1"/>
</dbReference>
<reference evidence="2 3" key="1">
    <citation type="submission" date="2023-01" db="EMBL/GenBank/DDBJ databases">
        <authorList>
            <person name="Yoon J.-W."/>
        </authorList>
    </citation>
    <scope>NUCLEOTIDE SEQUENCE [LARGE SCALE GENOMIC DNA]</scope>
    <source>
        <strain evidence="2 3">KMU-50</strain>
    </source>
</reference>
<evidence type="ECO:0000313" key="3">
    <source>
        <dbReference type="Proteomes" id="UP001528040"/>
    </source>
</evidence>
<sequence>MRKFWIVFSSIALMPGSIAIAGPLEGLEKNIDRNRAMTIETSPDGNDYASTDDYGVTLGSDIIGVKNGQGGVHANDQSVVSPWRSLGCNGGTRIDLDRSGGAC</sequence>
<feature type="signal peptide" evidence="1">
    <location>
        <begin position="1"/>
        <end position="21"/>
    </location>
</feature>
<protein>
    <submittedName>
        <fullName evidence="2">Uncharacterized protein</fullName>
    </submittedName>
</protein>
<name>A0ABT4W077_9RHOB</name>
<evidence type="ECO:0000256" key="1">
    <source>
        <dbReference type="SAM" id="SignalP"/>
    </source>
</evidence>
<evidence type="ECO:0000313" key="2">
    <source>
        <dbReference type="EMBL" id="MDA5093915.1"/>
    </source>
</evidence>
<comment type="caution">
    <text evidence="2">The sequence shown here is derived from an EMBL/GenBank/DDBJ whole genome shotgun (WGS) entry which is preliminary data.</text>
</comment>
<proteinExistence type="predicted"/>